<evidence type="ECO:0000256" key="1">
    <source>
        <dbReference type="SAM" id="SignalP"/>
    </source>
</evidence>
<protein>
    <submittedName>
        <fullName evidence="2">Uncharacterized protein</fullName>
    </submittedName>
</protein>
<evidence type="ECO:0000313" key="2">
    <source>
        <dbReference type="EMBL" id="PFH56328.1"/>
    </source>
</evidence>
<keyword evidence="3" id="KW-1185">Reference proteome</keyword>
<dbReference type="Proteomes" id="UP000037136">
    <property type="component" value="Unassembled WGS sequence"/>
</dbReference>
<dbReference type="EMBL" id="LAZP02000607">
    <property type="protein sequence ID" value="PFH56328.1"/>
    <property type="molecule type" value="Genomic_DNA"/>
</dbReference>
<feature type="signal peptide" evidence="1">
    <location>
        <begin position="1"/>
        <end position="23"/>
    </location>
</feature>
<feature type="chain" id="PRO_5012496171" evidence="1">
    <location>
        <begin position="24"/>
        <end position="239"/>
    </location>
</feature>
<dbReference type="OrthoDB" id="10517220at2759"/>
<reference evidence="2 3" key="2">
    <citation type="journal article" date="2017" name="Sci. Rep.">
        <title>Ant-infecting Ophiocordyceps genomes reveal a high diversity of potential behavioral manipulation genes and a possible major role for enterotoxins.</title>
        <authorList>
            <person name="de Bekker C."/>
            <person name="Ohm R.A."/>
            <person name="Evans H.C."/>
            <person name="Brachmann A."/>
            <person name="Hughes D.P."/>
        </authorList>
    </citation>
    <scope>NUCLEOTIDE SEQUENCE [LARGE SCALE GENOMIC DNA]</scope>
    <source>
        <strain evidence="2 3">SC16a</strain>
    </source>
</reference>
<evidence type="ECO:0000313" key="3">
    <source>
        <dbReference type="Proteomes" id="UP000037136"/>
    </source>
</evidence>
<keyword evidence="1" id="KW-0732">Signal</keyword>
<accession>A0A2A9P4Q9</accession>
<gene>
    <name evidence="2" type="ORF">XA68_16721</name>
</gene>
<name>A0A2A9P4Q9_OPHUN</name>
<organism evidence="2 3">
    <name type="scientific">Ophiocordyceps unilateralis</name>
    <name type="common">Zombie-ant fungus</name>
    <name type="synonym">Torrubia unilateralis</name>
    <dbReference type="NCBI Taxonomy" id="268505"/>
    <lineage>
        <taxon>Eukaryota</taxon>
        <taxon>Fungi</taxon>
        <taxon>Dikarya</taxon>
        <taxon>Ascomycota</taxon>
        <taxon>Pezizomycotina</taxon>
        <taxon>Sordariomycetes</taxon>
        <taxon>Hypocreomycetidae</taxon>
        <taxon>Hypocreales</taxon>
        <taxon>Ophiocordycipitaceae</taxon>
        <taxon>Ophiocordyceps</taxon>
    </lineage>
</organism>
<dbReference type="AlphaFoldDB" id="A0A2A9P4Q9"/>
<sequence>MLNKLIAVAAAFAVIGSLEVVSADDIRYSALSWKLVARVPQHHYGDPCHPIGYGTYRIPSNKLQAPCMMQQLIGFACEELTGAPKKGDTASWKAYWACHSNGSFFSEVDGCFDCKYAHNMISLEKLIWFKETVKKAKEKGQKAQFGSFWDNFQSVANWSQSGPDIPRSQWNTKGISVEQYYKKPPVAHSIGQFSAANTTKRKRELGWEGVLENKMMEKDGVKLEVIEKNGHLIGVASVK</sequence>
<comment type="caution">
    <text evidence="2">The sequence shown here is derived from an EMBL/GenBank/DDBJ whole genome shotgun (WGS) entry which is preliminary data.</text>
</comment>
<proteinExistence type="predicted"/>
<reference evidence="2 3" key="1">
    <citation type="journal article" date="2015" name="BMC Genomics">
        <title>Gene expression during zombie ant biting behavior reflects the complexity underlying fungal parasitic behavioral manipulation.</title>
        <authorList>
            <person name="de Bekker C."/>
            <person name="Ohm R.A."/>
            <person name="Loreto R.G."/>
            <person name="Sebastian A."/>
            <person name="Albert I."/>
            <person name="Merrow M."/>
            <person name="Brachmann A."/>
            <person name="Hughes D.P."/>
        </authorList>
    </citation>
    <scope>NUCLEOTIDE SEQUENCE [LARGE SCALE GENOMIC DNA]</scope>
    <source>
        <strain evidence="2 3">SC16a</strain>
    </source>
</reference>